<dbReference type="SMART" id="SM00901">
    <property type="entry name" value="FRG"/>
    <property type="match status" value="1"/>
</dbReference>
<dbReference type="Proteomes" id="UP000317593">
    <property type="component" value="Unassembled WGS sequence"/>
</dbReference>
<dbReference type="EMBL" id="FXTH01000034">
    <property type="protein sequence ID" value="SMO94981.1"/>
    <property type="molecule type" value="Genomic_DNA"/>
</dbReference>
<name>A0A521FH49_9BACT</name>
<dbReference type="InterPro" id="IPR014966">
    <property type="entry name" value="FRG-dom"/>
</dbReference>
<accession>A0A521FH49</accession>
<evidence type="ECO:0000313" key="2">
    <source>
        <dbReference type="EMBL" id="SMO94981.1"/>
    </source>
</evidence>
<evidence type="ECO:0000313" key="3">
    <source>
        <dbReference type="Proteomes" id="UP000317593"/>
    </source>
</evidence>
<dbReference type="AlphaFoldDB" id="A0A521FH49"/>
<proteinExistence type="predicted"/>
<organism evidence="2 3">
    <name type="scientific">Fodinibius sediminis</name>
    <dbReference type="NCBI Taxonomy" id="1214077"/>
    <lineage>
        <taxon>Bacteria</taxon>
        <taxon>Pseudomonadati</taxon>
        <taxon>Balneolota</taxon>
        <taxon>Balneolia</taxon>
        <taxon>Balneolales</taxon>
        <taxon>Balneolaceae</taxon>
        <taxon>Fodinibius</taxon>
    </lineage>
</organism>
<sequence>MRKIEKAFSHLNLQEKWNDKGSADWKYERDNKKILKSDPYLIATYKELVEAVAQISFYNQDYVLFFRGQDQDYKNSEDKTTILPTIYREREKNVSITERFEKFEEATKGVVKSFQQNPNKFAGTSDLIKYQELQWAIVQHYNIAETPVIDLTHSLHVAASFAQKDADDYGVIHVLGMPNFTNTISYYTNEEVAIIRLIAFGPPKASRLFMQEAYAAAPFPFSTLVNKTDINKFDFSRRLIAKFLIPNSEDFWGEGFTRLPDRLLLPEIDKIRDFLTPHLIDEDAFWDYFSNNS</sequence>
<keyword evidence="3" id="KW-1185">Reference proteome</keyword>
<evidence type="ECO:0000259" key="1">
    <source>
        <dbReference type="SMART" id="SM00901"/>
    </source>
</evidence>
<gene>
    <name evidence="2" type="ORF">SAMN06265218_1345</name>
</gene>
<dbReference type="OrthoDB" id="1091301at2"/>
<reference evidence="2 3" key="1">
    <citation type="submission" date="2017-05" db="EMBL/GenBank/DDBJ databases">
        <authorList>
            <person name="Varghese N."/>
            <person name="Submissions S."/>
        </authorList>
    </citation>
    <scope>NUCLEOTIDE SEQUENCE [LARGE SCALE GENOMIC DNA]</scope>
    <source>
        <strain evidence="2 3">DSM 21194</strain>
    </source>
</reference>
<dbReference type="RefSeq" id="WP_142716125.1">
    <property type="nucleotide sequence ID" value="NZ_FXTH01000034.1"/>
</dbReference>
<dbReference type="Pfam" id="PF08867">
    <property type="entry name" value="FRG"/>
    <property type="match status" value="1"/>
</dbReference>
<feature type="domain" description="FRG" evidence="1">
    <location>
        <begin position="60"/>
        <end position="173"/>
    </location>
</feature>
<protein>
    <submittedName>
        <fullName evidence="2">FRG domain-containing protein</fullName>
    </submittedName>
</protein>